<evidence type="ECO:0000256" key="2">
    <source>
        <dbReference type="ARBA" id="ARBA00022723"/>
    </source>
</evidence>
<evidence type="ECO:0000256" key="3">
    <source>
        <dbReference type="ARBA" id="ARBA00022801"/>
    </source>
</evidence>
<sequence length="234" mass="25476">MLNIRTFTFNLLQERTYVAWQGEGSCVIVDPGCYGPAELQALEDLLAQERLTPAAILLTHGHFDHIFGVKALQDRFGGIPVYMHPADEAVFGYGAEMAAGLGLAPAATDFLRTPVRDGQVLEAAGIRFEVIATPGHTPGGVCYLVREADILFTGDTLFAGSIGRTDFPGGEYDDLIRSIMERVILLDPEIRILPGHGPTSTIGQERTGNPFLEPFNEPEEEPDPDLEPVVISRE</sequence>
<reference evidence="7" key="1">
    <citation type="submission" date="2014-11" db="EMBL/GenBank/DDBJ databases">
        <authorList>
            <person name="Zhu J."/>
            <person name="Qi W."/>
            <person name="Song R."/>
        </authorList>
    </citation>
    <scope>NUCLEOTIDE SEQUENCE</scope>
</reference>
<dbReference type="InterPro" id="IPR001279">
    <property type="entry name" value="Metallo-B-lactamas"/>
</dbReference>
<dbReference type="EC" id="3.1.8.1" evidence="7"/>
<feature type="compositionally biased region" description="Acidic residues" evidence="5">
    <location>
        <begin position="216"/>
        <end position="226"/>
    </location>
</feature>
<protein>
    <submittedName>
        <fullName evidence="7">Phosphotriesterase</fullName>
        <ecNumber evidence="7">3.1.8.1</ecNumber>
    </submittedName>
</protein>
<dbReference type="InterPro" id="IPR051453">
    <property type="entry name" value="MBL_Glyoxalase_II"/>
</dbReference>
<evidence type="ECO:0000256" key="5">
    <source>
        <dbReference type="SAM" id="MobiDB-lite"/>
    </source>
</evidence>
<dbReference type="Gene3D" id="3.60.15.10">
    <property type="entry name" value="Ribonuclease Z/Hydroxyacylglutathione hydrolase-like"/>
    <property type="match status" value="1"/>
</dbReference>
<proteinExistence type="predicted"/>
<name>A0A141FA95_9ZZZZ</name>
<dbReference type="SUPFAM" id="SSF56281">
    <property type="entry name" value="Metallo-hydrolase/oxidoreductase"/>
    <property type="match status" value="1"/>
</dbReference>
<dbReference type="Pfam" id="PF00753">
    <property type="entry name" value="Lactamase_B"/>
    <property type="match status" value="1"/>
</dbReference>
<dbReference type="PANTHER" id="PTHR46233">
    <property type="entry name" value="HYDROXYACYLGLUTATHIONE HYDROLASE GLOC"/>
    <property type="match status" value="1"/>
</dbReference>
<reference evidence="7" key="2">
    <citation type="journal article" date="2015" name="Nat. Commun.">
        <title>Ultrahigh-throughput discovery of promiscuous enzymes by picodroplet functional metagenomics.</title>
        <authorList>
            <person name="Colin P.Y."/>
            <person name="Kintses B."/>
            <person name="Gielen F."/>
            <person name="Miton C.M."/>
            <person name="Fischer G."/>
            <person name="Mohamed M.F."/>
            <person name="Hyvonen M."/>
            <person name="Morgavi D.P."/>
            <person name="Janssen D.B."/>
            <person name="Hollfelder F."/>
        </authorList>
    </citation>
    <scope>NUCLEOTIDE SEQUENCE</scope>
</reference>
<dbReference type="AlphaFoldDB" id="A0A141FA95"/>
<evidence type="ECO:0000259" key="6">
    <source>
        <dbReference type="SMART" id="SM00849"/>
    </source>
</evidence>
<dbReference type="EMBL" id="KP212141">
    <property type="protein sequence ID" value="ALC79567.1"/>
    <property type="molecule type" value="Genomic_DNA"/>
</dbReference>
<organism evidence="7">
    <name type="scientific">uncultured organism</name>
    <dbReference type="NCBI Taxonomy" id="155900"/>
    <lineage>
        <taxon>unclassified sequences</taxon>
        <taxon>environmental samples</taxon>
    </lineage>
</organism>
<dbReference type="CDD" id="cd06262">
    <property type="entry name" value="metallo-hydrolase-like_MBL-fold"/>
    <property type="match status" value="1"/>
</dbReference>
<feature type="compositionally biased region" description="Polar residues" evidence="5">
    <location>
        <begin position="198"/>
        <end position="207"/>
    </location>
</feature>
<evidence type="ECO:0000256" key="1">
    <source>
        <dbReference type="ARBA" id="ARBA00001947"/>
    </source>
</evidence>
<dbReference type="SMART" id="SM00849">
    <property type="entry name" value="Lactamase_B"/>
    <property type="match status" value="1"/>
</dbReference>
<comment type="cofactor">
    <cofactor evidence="1">
        <name>Zn(2+)</name>
        <dbReference type="ChEBI" id="CHEBI:29105"/>
    </cofactor>
</comment>
<evidence type="ECO:0000313" key="7">
    <source>
        <dbReference type="EMBL" id="ALC79567.1"/>
    </source>
</evidence>
<dbReference type="PANTHER" id="PTHR46233:SF3">
    <property type="entry name" value="HYDROXYACYLGLUTATHIONE HYDROLASE GLOC"/>
    <property type="match status" value="1"/>
</dbReference>
<dbReference type="InterPro" id="IPR036866">
    <property type="entry name" value="RibonucZ/Hydroxyglut_hydro"/>
</dbReference>
<feature type="region of interest" description="Disordered" evidence="5">
    <location>
        <begin position="195"/>
        <end position="234"/>
    </location>
</feature>
<gene>
    <name evidence="7" type="primary">p84</name>
</gene>
<accession>A0A141FA95</accession>
<evidence type="ECO:0000256" key="4">
    <source>
        <dbReference type="ARBA" id="ARBA00022833"/>
    </source>
</evidence>
<feature type="domain" description="Metallo-beta-lactamase" evidence="6">
    <location>
        <begin position="13"/>
        <end position="196"/>
    </location>
</feature>
<keyword evidence="3 7" id="KW-0378">Hydrolase</keyword>
<dbReference type="GO" id="GO:0004063">
    <property type="term" value="F:aryldialkylphosphatase activity"/>
    <property type="evidence" value="ECO:0007669"/>
    <property type="project" value="UniProtKB-EC"/>
</dbReference>
<keyword evidence="2" id="KW-0479">Metal-binding</keyword>
<keyword evidence="4" id="KW-0862">Zinc</keyword>
<dbReference type="GO" id="GO:0046872">
    <property type="term" value="F:metal ion binding"/>
    <property type="evidence" value="ECO:0007669"/>
    <property type="project" value="UniProtKB-KW"/>
</dbReference>